<dbReference type="InterPro" id="IPR036624">
    <property type="entry name" value="Hcp1-lik_sf"/>
</dbReference>
<keyword evidence="3" id="KW-1185">Reference proteome</keyword>
<dbReference type="Gene3D" id="2.30.110.20">
    <property type="entry name" value="Hcp1-like"/>
    <property type="match status" value="1"/>
</dbReference>
<evidence type="ECO:0000256" key="1">
    <source>
        <dbReference type="SAM" id="MobiDB-lite"/>
    </source>
</evidence>
<dbReference type="InterPro" id="IPR008514">
    <property type="entry name" value="T6SS_Hcp"/>
</dbReference>
<dbReference type="Pfam" id="PF05638">
    <property type="entry name" value="T6SS_HCP"/>
    <property type="match status" value="1"/>
</dbReference>
<comment type="caution">
    <text evidence="2">The sequence shown here is derived from an EMBL/GenBank/DDBJ whole genome shotgun (WGS) entry which is preliminary data.</text>
</comment>
<evidence type="ECO:0000313" key="2">
    <source>
        <dbReference type="EMBL" id="MDY0745965.1"/>
    </source>
</evidence>
<dbReference type="Proteomes" id="UP001285263">
    <property type="component" value="Unassembled WGS sequence"/>
</dbReference>
<name>A0ABU5DJT0_9BURK</name>
<feature type="region of interest" description="Disordered" evidence="1">
    <location>
        <begin position="1"/>
        <end position="24"/>
    </location>
</feature>
<protein>
    <submittedName>
        <fullName evidence="2">Type VI secretion system tube protein Hcp</fullName>
    </submittedName>
</protein>
<dbReference type="EMBL" id="JAXCLA010000005">
    <property type="protein sequence ID" value="MDY0745965.1"/>
    <property type="molecule type" value="Genomic_DNA"/>
</dbReference>
<accession>A0ABU5DJT0</accession>
<proteinExistence type="predicted"/>
<dbReference type="RefSeq" id="WP_320423868.1">
    <property type="nucleotide sequence ID" value="NZ_JAXCLA010000005.1"/>
</dbReference>
<dbReference type="InterPro" id="IPR053165">
    <property type="entry name" value="HSI-I_assembly_Hcp1"/>
</dbReference>
<organism evidence="2 3">
    <name type="scientific">Roseateles agri</name>
    <dbReference type="NCBI Taxonomy" id="3098619"/>
    <lineage>
        <taxon>Bacteria</taxon>
        <taxon>Pseudomonadati</taxon>
        <taxon>Pseudomonadota</taxon>
        <taxon>Betaproteobacteria</taxon>
        <taxon>Burkholderiales</taxon>
        <taxon>Sphaerotilaceae</taxon>
        <taxon>Roseateles</taxon>
    </lineage>
</organism>
<evidence type="ECO:0000313" key="3">
    <source>
        <dbReference type="Proteomes" id="UP001285263"/>
    </source>
</evidence>
<dbReference type="SUPFAM" id="SSF141452">
    <property type="entry name" value="Hcp1-like"/>
    <property type="match status" value="1"/>
</dbReference>
<dbReference type="PANTHER" id="PTHR36152">
    <property type="entry name" value="CYTOPLASMIC PROTEIN-RELATED"/>
    <property type="match status" value="1"/>
</dbReference>
<gene>
    <name evidence="2" type="ORF">SNE35_15700</name>
</gene>
<sequence length="177" mass="19122">MPGNSFINFGKDVDTGESPQEVRNGKNGWIEISDWSWDIEAEHNNLSGTGAAVGKPNPGTLNFSHDYDTSSAAILTKIVQGKSFDVVYIDMLKNTGGDKADQFFQIVMTNVFITKVSTKGGEDGKVTQEVDMVFKEVAVGYKAQGNDGKLVQAPTPFTWSITTMQSEVAGATAIKFT</sequence>
<reference evidence="2 3" key="1">
    <citation type="submission" date="2023-11" db="EMBL/GenBank/DDBJ databases">
        <title>Paucibacter sp. nov., isolated from fresh soil in Korea.</title>
        <authorList>
            <person name="Le N.T.T."/>
        </authorList>
    </citation>
    <scope>NUCLEOTIDE SEQUENCE [LARGE SCALE GENOMIC DNA]</scope>
    <source>
        <strain evidence="2 3">R3-3</strain>
    </source>
</reference>
<dbReference type="PANTHER" id="PTHR36152:SF5">
    <property type="entry name" value="PROTEIN HCP1"/>
    <property type="match status" value="1"/>
</dbReference>